<organism evidence="2 3">
    <name type="scientific">Mytilus edulis</name>
    <name type="common">Blue mussel</name>
    <dbReference type="NCBI Taxonomy" id="6550"/>
    <lineage>
        <taxon>Eukaryota</taxon>
        <taxon>Metazoa</taxon>
        <taxon>Spiralia</taxon>
        <taxon>Lophotrochozoa</taxon>
        <taxon>Mollusca</taxon>
        <taxon>Bivalvia</taxon>
        <taxon>Autobranchia</taxon>
        <taxon>Pteriomorphia</taxon>
        <taxon>Mytilida</taxon>
        <taxon>Mytiloidea</taxon>
        <taxon>Mytilidae</taxon>
        <taxon>Mytilinae</taxon>
        <taxon>Mytilus</taxon>
    </lineage>
</organism>
<evidence type="ECO:0000256" key="1">
    <source>
        <dbReference type="SAM" id="MobiDB-lite"/>
    </source>
</evidence>
<protein>
    <submittedName>
        <fullName evidence="2">Uncharacterized protein</fullName>
    </submittedName>
</protein>
<reference evidence="2" key="1">
    <citation type="submission" date="2021-03" db="EMBL/GenBank/DDBJ databases">
        <authorList>
            <person name="Bekaert M."/>
        </authorList>
    </citation>
    <scope>NUCLEOTIDE SEQUENCE</scope>
</reference>
<keyword evidence="3" id="KW-1185">Reference proteome</keyword>
<gene>
    <name evidence="2" type="ORF">MEDL_52458</name>
</gene>
<evidence type="ECO:0000313" key="2">
    <source>
        <dbReference type="EMBL" id="CAG2240166.1"/>
    </source>
</evidence>
<feature type="region of interest" description="Disordered" evidence="1">
    <location>
        <begin position="72"/>
        <end position="101"/>
    </location>
</feature>
<comment type="caution">
    <text evidence="2">The sequence shown here is derived from an EMBL/GenBank/DDBJ whole genome shotgun (WGS) entry which is preliminary data.</text>
</comment>
<name>A0A8S3UDA2_MYTED</name>
<feature type="compositionally biased region" description="Basic and acidic residues" evidence="1">
    <location>
        <begin position="154"/>
        <end position="170"/>
    </location>
</feature>
<feature type="region of interest" description="Disordered" evidence="1">
    <location>
        <begin position="28"/>
        <end position="47"/>
    </location>
</feature>
<dbReference type="Proteomes" id="UP000683360">
    <property type="component" value="Unassembled WGS sequence"/>
</dbReference>
<accession>A0A8S3UDA2</accession>
<dbReference type="AlphaFoldDB" id="A0A8S3UDA2"/>
<feature type="region of interest" description="Disordered" evidence="1">
    <location>
        <begin position="153"/>
        <end position="179"/>
    </location>
</feature>
<dbReference type="EMBL" id="CAJPWZ010002549">
    <property type="protein sequence ID" value="CAG2240166.1"/>
    <property type="molecule type" value="Genomic_DNA"/>
</dbReference>
<feature type="region of interest" description="Disordered" evidence="1">
    <location>
        <begin position="1"/>
        <end position="22"/>
    </location>
</feature>
<feature type="compositionally biased region" description="Basic and acidic residues" evidence="1">
    <location>
        <begin position="38"/>
        <end position="47"/>
    </location>
</feature>
<evidence type="ECO:0000313" key="3">
    <source>
        <dbReference type="Proteomes" id="UP000683360"/>
    </source>
</evidence>
<dbReference type="OrthoDB" id="6193549at2759"/>
<proteinExistence type="predicted"/>
<sequence length="179" mass="21173">MRPTEGQMDQQQTFDFVRLTDGPTDRVKEKTLTLSSRQTDRWTNRQSEGEKTFDFVLLTDGPTDRVKERNLDFCTRPTDRHGPDRQKNRLTDGPTDRVKERKPLTLSYKKQTDRWTNRQSEGENLCLCPTRNRLTDGPTDRVKERKPLTLSYKKQTDRWTNRQSGRESKTFDFVLQETD</sequence>